<organism evidence="1 2">
    <name type="scientific">Plakobranchus ocellatus</name>
    <dbReference type="NCBI Taxonomy" id="259542"/>
    <lineage>
        <taxon>Eukaryota</taxon>
        <taxon>Metazoa</taxon>
        <taxon>Spiralia</taxon>
        <taxon>Lophotrochozoa</taxon>
        <taxon>Mollusca</taxon>
        <taxon>Gastropoda</taxon>
        <taxon>Heterobranchia</taxon>
        <taxon>Euthyneura</taxon>
        <taxon>Panpulmonata</taxon>
        <taxon>Sacoglossa</taxon>
        <taxon>Placobranchoidea</taxon>
        <taxon>Plakobranchidae</taxon>
        <taxon>Plakobranchus</taxon>
    </lineage>
</organism>
<evidence type="ECO:0000313" key="1">
    <source>
        <dbReference type="EMBL" id="GFO35742.1"/>
    </source>
</evidence>
<accession>A0AAV4CV07</accession>
<protein>
    <submittedName>
        <fullName evidence="1">Uncharacterized protein</fullName>
    </submittedName>
</protein>
<proteinExistence type="predicted"/>
<dbReference type="AlphaFoldDB" id="A0AAV4CV07"/>
<dbReference type="EMBL" id="BLXT01007004">
    <property type="protein sequence ID" value="GFO35742.1"/>
    <property type="molecule type" value="Genomic_DNA"/>
</dbReference>
<evidence type="ECO:0000313" key="2">
    <source>
        <dbReference type="Proteomes" id="UP000735302"/>
    </source>
</evidence>
<sequence length="200" mass="22817">MPSDQKFGTPDTGIIIRSLNTDVFLLMIAYYEHFTQPLYFDTGVGNKSRRAHIQTFYNKMEKHIKESVLGLHAFTGCDVTSAFVEKEKIKPLNILHKHPGFAVSFNELGTSEKYFSRAAYQSGKVCSSPLWKTSILQHKQASYDLVRLKYMAKSRGLLSSFGGFDISLLPPCRSCESYEQTVKLSYGNRQLWLNQKSRIK</sequence>
<gene>
    <name evidence="1" type="ORF">PoB_006224700</name>
</gene>
<name>A0AAV4CV07_9GAST</name>
<comment type="caution">
    <text evidence="1">The sequence shown here is derived from an EMBL/GenBank/DDBJ whole genome shotgun (WGS) entry which is preliminary data.</text>
</comment>
<keyword evidence="2" id="KW-1185">Reference proteome</keyword>
<dbReference type="Proteomes" id="UP000735302">
    <property type="component" value="Unassembled WGS sequence"/>
</dbReference>
<reference evidence="1 2" key="1">
    <citation type="journal article" date="2021" name="Elife">
        <title>Chloroplast acquisition without the gene transfer in kleptoplastic sea slugs, Plakobranchus ocellatus.</title>
        <authorList>
            <person name="Maeda T."/>
            <person name="Takahashi S."/>
            <person name="Yoshida T."/>
            <person name="Shimamura S."/>
            <person name="Takaki Y."/>
            <person name="Nagai Y."/>
            <person name="Toyoda A."/>
            <person name="Suzuki Y."/>
            <person name="Arimoto A."/>
            <person name="Ishii H."/>
            <person name="Satoh N."/>
            <person name="Nishiyama T."/>
            <person name="Hasebe M."/>
            <person name="Maruyama T."/>
            <person name="Minagawa J."/>
            <person name="Obokata J."/>
            <person name="Shigenobu S."/>
        </authorList>
    </citation>
    <scope>NUCLEOTIDE SEQUENCE [LARGE SCALE GENOMIC DNA]</scope>
</reference>